<dbReference type="Proteomes" id="UP000319852">
    <property type="component" value="Chromosome"/>
</dbReference>
<reference evidence="1 2" key="1">
    <citation type="submission" date="2019-02" db="EMBL/GenBank/DDBJ databases">
        <title>Deep-cultivation of Planctomycetes and their phenomic and genomic characterization uncovers novel biology.</title>
        <authorList>
            <person name="Wiegand S."/>
            <person name="Jogler M."/>
            <person name="Boedeker C."/>
            <person name="Pinto D."/>
            <person name="Vollmers J."/>
            <person name="Rivas-Marin E."/>
            <person name="Kohn T."/>
            <person name="Peeters S.H."/>
            <person name="Heuer A."/>
            <person name="Rast P."/>
            <person name="Oberbeckmann S."/>
            <person name="Bunk B."/>
            <person name="Jeske O."/>
            <person name="Meyerdierks A."/>
            <person name="Storesund J.E."/>
            <person name="Kallscheuer N."/>
            <person name="Luecker S."/>
            <person name="Lage O.M."/>
            <person name="Pohl T."/>
            <person name="Merkel B.J."/>
            <person name="Hornburger P."/>
            <person name="Mueller R.-W."/>
            <person name="Bruemmer F."/>
            <person name="Labrenz M."/>
            <person name="Spormann A.M."/>
            <person name="Op den Camp H."/>
            <person name="Overmann J."/>
            <person name="Amann R."/>
            <person name="Jetten M.S.M."/>
            <person name="Mascher T."/>
            <person name="Medema M.H."/>
            <person name="Devos D.P."/>
            <person name="Kaster A.-K."/>
            <person name="Ovreas L."/>
            <person name="Rohde M."/>
            <person name="Galperin M.Y."/>
            <person name="Jogler C."/>
        </authorList>
    </citation>
    <scope>NUCLEOTIDE SEQUENCE [LARGE SCALE GENOMIC DNA]</scope>
    <source>
        <strain evidence="1 2">HG15A2</strain>
    </source>
</reference>
<proteinExistence type="predicted"/>
<evidence type="ECO:0000313" key="2">
    <source>
        <dbReference type="Proteomes" id="UP000319852"/>
    </source>
</evidence>
<name>A0A517N153_9BACT</name>
<sequence>MANVLENFEAGREVFELLTDLGTDPATLVPASWARFTVEIVFDLNSL</sequence>
<dbReference type="KEGG" id="amob:HG15A2_42110"/>
<organism evidence="1 2">
    <name type="scientific">Adhaeretor mobilis</name>
    <dbReference type="NCBI Taxonomy" id="1930276"/>
    <lineage>
        <taxon>Bacteria</taxon>
        <taxon>Pseudomonadati</taxon>
        <taxon>Planctomycetota</taxon>
        <taxon>Planctomycetia</taxon>
        <taxon>Pirellulales</taxon>
        <taxon>Lacipirellulaceae</taxon>
        <taxon>Adhaeretor</taxon>
    </lineage>
</organism>
<accession>A0A517N153</accession>
<gene>
    <name evidence="1" type="ORF">HG15A2_42110</name>
</gene>
<dbReference type="AlphaFoldDB" id="A0A517N153"/>
<protein>
    <submittedName>
        <fullName evidence="1">Uncharacterized protein</fullName>
    </submittedName>
</protein>
<keyword evidence="2" id="KW-1185">Reference proteome</keyword>
<evidence type="ECO:0000313" key="1">
    <source>
        <dbReference type="EMBL" id="QDT00869.1"/>
    </source>
</evidence>
<dbReference type="EMBL" id="CP036263">
    <property type="protein sequence ID" value="QDT00869.1"/>
    <property type="molecule type" value="Genomic_DNA"/>
</dbReference>